<evidence type="ECO:0000313" key="2">
    <source>
        <dbReference type="EMBL" id="MBA8931513.1"/>
    </source>
</evidence>
<proteinExistence type="predicted"/>
<gene>
    <name evidence="2" type="ORF">BC739_008765</name>
</gene>
<dbReference type="RefSeq" id="WP_025361353.1">
    <property type="nucleotide sequence ID" value="NZ_BAAABQ010000009.1"/>
</dbReference>
<evidence type="ECO:0008006" key="4">
    <source>
        <dbReference type="Google" id="ProtNLM"/>
    </source>
</evidence>
<accession>A0ABR6BX77</accession>
<sequence>MSFKRVFATVCATLGLLLSASQVASAEPVADPITVTQSATTVAPGGAVTFTFTFTNTESSEVVFSYLGLHRNWASSTAWGWTSCSGDISGCTFTPNATTDLSLTFNVVIPPNGTKSANVTITTAAGAPANPLIAFDTYTYYETATAHPSQLRSQNPSVHVG</sequence>
<feature type="chain" id="PRO_5045839835" description="DUF11 domain-containing protein" evidence="1">
    <location>
        <begin position="27"/>
        <end position="161"/>
    </location>
</feature>
<organism evidence="2 3">
    <name type="scientific">Kutzneria viridogrisea</name>
    <dbReference type="NCBI Taxonomy" id="47990"/>
    <lineage>
        <taxon>Bacteria</taxon>
        <taxon>Bacillati</taxon>
        <taxon>Actinomycetota</taxon>
        <taxon>Actinomycetes</taxon>
        <taxon>Pseudonocardiales</taxon>
        <taxon>Pseudonocardiaceae</taxon>
        <taxon>Kutzneria</taxon>
    </lineage>
</organism>
<protein>
    <recommendedName>
        <fullName evidence="4">DUF11 domain-containing protein</fullName>
    </recommendedName>
</protein>
<evidence type="ECO:0000256" key="1">
    <source>
        <dbReference type="SAM" id="SignalP"/>
    </source>
</evidence>
<comment type="caution">
    <text evidence="2">The sequence shown here is derived from an EMBL/GenBank/DDBJ whole genome shotgun (WGS) entry which is preliminary data.</text>
</comment>
<keyword evidence="3" id="KW-1185">Reference proteome</keyword>
<evidence type="ECO:0000313" key="3">
    <source>
        <dbReference type="Proteomes" id="UP000517916"/>
    </source>
</evidence>
<feature type="signal peptide" evidence="1">
    <location>
        <begin position="1"/>
        <end position="26"/>
    </location>
</feature>
<dbReference type="Proteomes" id="UP000517916">
    <property type="component" value="Unassembled WGS sequence"/>
</dbReference>
<keyword evidence="1" id="KW-0732">Signal</keyword>
<dbReference type="EMBL" id="JACJID010000009">
    <property type="protein sequence ID" value="MBA8931513.1"/>
    <property type="molecule type" value="Genomic_DNA"/>
</dbReference>
<name>A0ABR6BX77_9PSEU</name>
<reference evidence="2 3" key="1">
    <citation type="submission" date="2020-08" db="EMBL/GenBank/DDBJ databases">
        <title>Genomic Encyclopedia of Archaeal and Bacterial Type Strains, Phase II (KMG-II): from individual species to whole genera.</title>
        <authorList>
            <person name="Goeker M."/>
        </authorList>
    </citation>
    <scope>NUCLEOTIDE SEQUENCE [LARGE SCALE GENOMIC DNA]</scope>
    <source>
        <strain evidence="2 3">DSM 43850</strain>
    </source>
</reference>